<dbReference type="RefSeq" id="WP_185118229.1">
    <property type="nucleotide sequence ID" value="NZ_JACJVQ010000003.1"/>
</dbReference>
<dbReference type="Proteomes" id="UP000535838">
    <property type="component" value="Unassembled WGS sequence"/>
</dbReference>
<sequence length="259" mass="29485">MGTKPSYLSKWNKTKIIVGAPKLAAHVPETRIMSRSSLLAMLNRYGMVYVKPDIGHQGVGVMKAEKLRKGYLVHYGTVRQRFGTFDGAYKWIEKNRRRRVYLVQRGIRMIRLGGRPVDFRVMIQRNEKRNWEVTGTLARMAHPGKPVTNGSQGGTIYSSRPLLNKVAGSSRGAAILRQFRELAYRSAYRLAGSYPKLNELGLDVALDTNKRSWILEINTGPDAKPFVLLDDQSIIRRIVKLAKRYGRHYDLTIRKAKKG</sequence>
<keyword evidence="2" id="KW-1185">Reference proteome</keyword>
<gene>
    <name evidence="1" type="ORF">H7B67_02530</name>
</gene>
<dbReference type="SUPFAM" id="SSF56059">
    <property type="entry name" value="Glutathione synthetase ATP-binding domain-like"/>
    <property type="match status" value="1"/>
</dbReference>
<accession>A0A841SQV3</accession>
<proteinExistence type="predicted"/>
<comment type="caution">
    <text evidence="1">The sequence shown here is derived from an EMBL/GenBank/DDBJ whole genome shotgun (WGS) entry which is preliminary data.</text>
</comment>
<evidence type="ECO:0000313" key="2">
    <source>
        <dbReference type="Proteomes" id="UP000535838"/>
    </source>
</evidence>
<reference evidence="1 2" key="1">
    <citation type="submission" date="2020-08" db="EMBL/GenBank/DDBJ databases">
        <title>Cohnella phylogeny.</title>
        <authorList>
            <person name="Dunlap C."/>
        </authorList>
    </citation>
    <scope>NUCLEOTIDE SEQUENCE [LARGE SCALE GENOMIC DNA]</scope>
    <source>
        <strain evidence="1 2">DSM 25241</strain>
    </source>
</reference>
<organism evidence="1 2">
    <name type="scientific">Cohnella thailandensis</name>
    <dbReference type="NCBI Taxonomy" id="557557"/>
    <lineage>
        <taxon>Bacteria</taxon>
        <taxon>Bacillati</taxon>
        <taxon>Bacillota</taxon>
        <taxon>Bacilli</taxon>
        <taxon>Bacillales</taxon>
        <taxon>Paenibacillaceae</taxon>
        <taxon>Cohnella</taxon>
    </lineage>
</organism>
<protein>
    <submittedName>
        <fullName evidence="1">YheC/YheD family protein</fullName>
    </submittedName>
</protein>
<dbReference type="AlphaFoldDB" id="A0A841SQV3"/>
<dbReference type="InterPro" id="IPR026838">
    <property type="entry name" value="YheC/D"/>
</dbReference>
<evidence type="ECO:0000313" key="1">
    <source>
        <dbReference type="EMBL" id="MBB6632986.1"/>
    </source>
</evidence>
<dbReference type="Gene3D" id="3.30.470.20">
    <property type="entry name" value="ATP-grasp fold, B domain"/>
    <property type="match status" value="1"/>
</dbReference>
<dbReference type="EMBL" id="JACJVQ010000003">
    <property type="protein sequence ID" value="MBB6632986.1"/>
    <property type="molecule type" value="Genomic_DNA"/>
</dbReference>
<dbReference type="Pfam" id="PF14398">
    <property type="entry name" value="ATPgrasp_YheCD"/>
    <property type="match status" value="1"/>
</dbReference>
<name>A0A841SQV3_9BACL</name>